<evidence type="ECO:0000259" key="9">
    <source>
        <dbReference type="PROSITE" id="PS50811"/>
    </source>
</evidence>
<keyword evidence="11" id="KW-1185">Reference proteome</keyword>
<gene>
    <name evidence="10" type="ORF">LITE_LOCUS43812</name>
</gene>
<dbReference type="InterPro" id="IPR036576">
    <property type="entry name" value="WRKY_dom_sf"/>
</dbReference>
<feature type="region of interest" description="Disordered" evidence="8">
    <location>
        <begin position="184"/>
        <end position="206"/>
    </location>
</feature>
<protein>
    <recommendedName>
        <fullName evidence="9">WRKY domain-containing protein</fullName>
    </recommendedName>
</protein>
<dbReference type="GO" id="GO:0005634">
    <property type="term" value="C:nucleus"/>
    <property type="evidence" value="ECO:0007669"/>
    <property type="project" value="UniProtKB-SubCell"/>
</dbReference>
<dbReference type="InterPro" id="IPR044810">
    <property type="entry name" value="WRKY_plant"/>
</dbReference>
<keyword evidence="4" id="KW-0804">Transcription</keyword>
<evidence type="ECO:0000256" key="3">
    <source>
        <dbReference type="ARBA" id="ARBA00023125"/>
    </source>
</evidence>
<dbReference type="Pfam" id="PF03106">
    <property type="entry name" value="WRKY"/>
    <property type="match status" value="1"/>
</dbReference>
<keyword evidence="3" id="KW-0238">DNA-binding</keyword>
<feature type="compositionally biased region" description="Low complexity" evidence="8">
    <location>
        <begin position="190"/>
        <end position="206"/>
    </location>
</feature>
<evidence type="ECO:0000256" key="6">
    <source>
        <dbReference type="ARBA" id="ARBA00059805"/>
    </source>
</evidence>
<comment type="function">
    <text evidence="6">Transcription factor. Interacts specifically with the W box (5'-(T)TGAC[CT]-3'), a frequently occurring elicitor-responsive cis-acting element.</text>
</comment>
<dbReference type="Gene3D" id="2.20.25.80">
    <property type="entry name" value="WRKY domain"/>
    <property type="match status" value="1"/>
</dbReference>
<dbReference type="PROSITE" id="PS50811">
    <property type="entry name" value="WRKY"/>
    <property type="match status" value="1"/>
</dbReference>
<dbReference type="EMBL" id="CAMGYJ010000009">
    <property type="protein sequence ID" value="CAI0546054.1"/>
    <property type="molecule type" value="Genomic_DNA"/>
</dbReference>
<accession>A0AAV0QNU0</accession>
<keyword evidence="2" id="KW-0805">Transcription regulation</keyword>
<evidence type="ECO:0000256" key="4">
    <source>
        <dbReference type="ARBA" id="ARBA00023163"/>
    </source>
</evidence>
<evidence type="ECO:0000256" key="2">
    <source>
        <dbReference type="ARBA" id="ARBA00023015"/>
    </source>
</evidence>
<evidence type="ECO:0000256" key="1">
    <source>
        <dbReference type="ARBA" id="ARBA00004123"/>
    </source>
</evidence>
<dbReference type="GO" id="GO:0003700">
    <property type="term" value="F:DNA-binding transcription factor activity"/>
    <property type="evidence" value="ECO:0007669"/>
    <property type="project" value="InterPro"/>
</dbReference>
<dbReference type="AlphaFoldDB" id="A0AAV0QNU0"/>
<comment type="similarity">
    <text evidence="7">Belongs to the WRKY group II-e family.</text>
</comment>
<organism evidence="10 11">
    <name type="scientific">Linum tenue</name>
    <dbReference type="NCBI Taxonomy" id="586396"/>
    <lineage>
        <taxon>Eukaryota</taxon>
        <taxon>Viridiplantae</taxon>
        <taxon>Streptophyta</taxon>
        <taxon>Embryophyta</taxon>
        <taxon>Tracheophyta</taxon>
        <taxon>Spermatophyta</taxon>
        <taxon>Magnoliopsida</taxon>
        <taxon>eudicotyledons</taxon>
        <taxon>Gunneridae</taxon>
        <taxon>Pentapetalae</taxon>
        <taxon>rosids</taxon>
        <taxon>fabids</taxon>
        <taxon>Malpighiales</taxon>
        <taxon>Linaceae</taxon>
        <taxon>Linum</taxon>
    </lineage>
</organism>
<dbReference type="SUPFAM" id="SSF118290">
    <property type="entry name" value="WRKY DNA-binding domain"/>
    <property type="match status" value="1"/>
</dbReference>
<feature type="domain" description="WRKY" evidence="9">
    <location>
        <begin position="277"/>
        <end position="343"/>
    </location>
</feature>
<dbReference type="Proteomes" id="UP001154282">
    <property type="component" value="Unassembled WGS sequence"/>
</dbReference>
<sequence length="567" mass="59719">MENYQGDLTDIIRAGAGATTTTGSPSVGTLLSEGLVSVNWEFPPPDPLLHTTTTTATFSSALLLDHDDDNDGGGFGDPFFNFRDPLLHELHDVVPAASPPPAPTPPYFSPPHLLPAGGDQGYRSLLTGASNGSTPTLQHVHHHHSNNIFSRIQISSPKSAAGCDSSPGFAGVASPRIGFNKATDLINGHSNKNSNNNNINNISSSSSKATSTATATATATASCLIENQNTSATTTTASAGPPLQISSPRNLGIKRRKSQAKKVVCIPAPAAANSRPSGEVVPSDLWAWRKYGQKPIKGSPYPRGYYRCSSSKGCSARKQVERSRTDPNMLVITYTSEHNHPWPTQRNALAGSTRAHPLKHHHNSNNNATSSSSAGSKNSSSNGNGNGNANNNINIKENHSKDHAAGVSMSSEDGEGDEDSAGLLAPAASCAAVKEEQADVDDDDRDTTKQMMEMELEMSHECAEFSGGFSTDSYRPALAAPSDFFSDLGEIDADVDPLELLFSQGGGGEERKDEKGGGGGLEPSLFSMFDWSTSSLATDNHYNNNNNINITAASFGGQEAPAASKRD</sequence>
<comment type="subcellular location">
    <subcellularLocation>
        <location evidence="1">Nucleus</location>
    </subcellularLocation>
</comment>
<evidence type="ECO:0000256" key="5">
    <source>
        <dbReference type="ARBA" id="ARBA00023242"/>
    </source>
</evidence>
<evidence type="ECO:0000313" key="10">
    <source>
        <dbReference type="EMBL" id="CAI0546054.1"/>
    </source>
</evidence>
<name>A0AAV0QNU0_9ROSI</name>
<feature type="region of interest" description="Disordered" evidence="8">
    <location>
        <begin position="503"/>
        <end position="523"/>
    </location>
</feature>
<comment type="caution">
    <text evidence="10">The sequence shown here is derived from an EMBL/GenBank/DDBJ whole genome shotgun (WGS) entry which is preliminary data.</text>
</comment>
<keyword evidence="5" id="KW-0539">Nucleus</keyword>
<evidence type="ECO:0000313" key="11">
    <source>
        <dbReference type="Proteomes" id="UP001154282"/>
    </source>
</evidence>
<proteinExistence type="inferred from homology"/>
<reference evidence="10" key="1">
    <citation type="submission" date="2022-08" db="EMBL/GenBank/DDBJ databases">
        <authorList>
            <person name="Gutierrez-Valencia J."/>
        </authorList>
    </citation>
    <scope>NUCLEOTIDE SEQUENCE</scope>
</reference>
<dbReference type="PANTHER" id="PTHR32096">
    <property type="entry name" value="WRKY TRANSCRIPTION FACTOR 30-RELATED-RELATED"/>
    <property type="match status" value="1"/>
</dbReference>
<feature type="region of interest" description="Disordered" evidence="8">
    <location>
        <begin position="353"/>
        <end position="395"/>
    </location>
</feature>
<dbReference type="SMART" id="SM00774">
    <property type="entry name" value="WRKY"/>
    <property type="match status" value="1"/>
</dbReference>
<dbReference type="PANTHER" id="PTHR32096:SF18">
    <property type="entry name" value="DISEASE RESISTANCE PROTEIN RRS1B-RELATED"/>
    <property type="match status" value="1"/>
</dbReference>
<dbReference type="GO" id="GO:0000976">
    <property type="term" value="F:transcription cis-regulatory region binding"/>
    <property type="evidence" value="ECO:0007669"/>
    <property type="project" value="TreeGrafter"/>
</dbReference>
<dbReference type="InterPro" id="IPR003657">
    <property type="entry name" value="WRKY_dom"/>
</dbReference>
<evidence type="ECO:0000256" key="7">
    <source>
        <dbReference type="ARBA" id="ARBA00060761"/>
    </source>
</evidence>
<feature type="region of interest" description="Disordered" evidence="8">
    <location>
        <begin position="232"/>
        <end position="258"/>
    </location>
</feature>
<evidence type="ECO:0000256" key="8">
    <source>
        <dbReference type="SAM" id="MobiDB-lite"/>
    </source>
</evidence>
<feature type="region of interest" description="Disordered" evidence="8">
    <location>
        <begin position="402"/>
        <end position="421"/>
    </location>
</feature>
<feature type="compositionally biased region" description="Low complexity" evidence="8">
    <location>
        <begin position="364"/>
        <end position="395"/>
    </location>
</feature>
<dbReference type="FunFam" id="2.20.25.80:FF:000005">
    <property type="entry name" value="probable WRKY transcription factor 14"/>
    <property type="match status" value="1"/>
</dbReference>